<evidence type="ECO:0000313" key="2">
    <source>
        <dbReference type="Proteomes" id="UP001457282"/>
    </source>
</evidence>
<dbReference type="EMBL" id="JBEDUW010000002">
    <property type="protein sequence ID" value="KAK9945340.1"/>
    <property type="molecule type" value="Genomic_DNA"/>
</dbReference>
<comment type="caution">
    <text evidence="1">The sequence shown here is derived from an EMBL/GenBank/DDBJ whole genome shotgun (WGS) entry which is preliminary data.</text>
</comment>
<protein>
    <submittedName>
        <fullName evidence="1">Uncharacterized protein</fullName>
    </submittedName>
</protein>
<dbReference type="Proteomes" id="UP001457282">
    <property type="component" value="Unassembled WGS sequence"/>
</dbReference>
<accession>A0AAW1Y9Y8</accession>
<gene>
    <name evidence="1" type="ORF">M0R45_010860</name>
</gene>
<dbReference type="AlphaFoldDB" id="A0AAW1Y9Y8"/>
<evidence type="ECO:0000313" key="1">
    <source>
        <dbReference type="EMBL" id="KAK9945340.1"/>
    </source>
</evidence>
<proteinExistence type="predicted"/>
<sequence length="111" mass="12756">MQAWANLGDEHEEMCSKIVDGKRTEGSCQAFIEDKLLTISSYDYKDIVVLTKPATKVGDGDGDRHLRSWRRRLLTALKLTQTSVFRFALLLCHRLHLPPNRKEFEGFFVMG</sequence>
<reference evidence="1 2" key="1">
    <citation type="journal article" date="2023" name="G3 (Bethesda)">
        <title>A chromosome-length genome assembly and annotation of blackberry (Rubus argutus, cv. 'Hillquist').</title>
        <authorList>
            <person name="Bruna T."/>
            <person name="Aryal R."/>
            <person name="Dudchenko O."/>
            <person name="Sargent D.J."/>
            <person name="Mead D."/>
            <person name="Buti M."/>
            <person name="Cavallini A."/>
            <person name="Hytonen T."/>
            <person name="Andres J."/>
            <person name="Pham M."/>
            <person name="Weisz D."/>
            <person name="Mascagni F."/>
            <person name="Usai G."/>
            <person name="Natali L."/>
            <person name="Bassil N."/>
            <person name="Fernandez G.E."/>
            <person name="Lomsadze A."/>
            <person name="Armour M."/>
            <person name="Olukolu B."/>
            <person name="Poorten T."/>
            <person name="Britton C."/>
            <person name="Davik J."/>
            <person name="Ashrafi H."/>
            <person name="Aiden E.L."/>
            <person name="Borodovsky M."/>
            <person name="Worthington M."/>
        </authorList>
    </citation>
    <scope>NUCLEOTIDE SEQUENCE [LARGE SCALE GENOMIC DNA]</scope>
    <source>
        <strain evidence="1">PI 553951</strain>
    </source>
</reference>
<keyword evidence="2" id="KW-1185">Reference proteome</keyword>
<organism evidence="1 2">
    <name type="scientific">Rubus argutus</name>
    <name type="common">Southern blackberry</name>
    <dbReference type="NCBI Taxonomy" id="59490"/>
    <lineage>
        <taxon>Eukaryota</taxon>
        <taxon>Viridiplantae</taxon>
        <taxon>Streptophyta</taxon>
        <taxon>Embryophyta</taxon>
        <taxon>Tracheophyta</taxon>
        <taxon>Spermatophyta</taxon>
        <taxon>Magnoliopsida</taxon>
        <taxon>eudicotyledons</taxon>
        <taxon>Gunneridae</taxon>
        <taxon>Pentapetalae</taxon>
        <taxon>rosids</taxon>
        <taxon>fabids</taxon>
        <taxon>Rosales</taxon>
        <taxon>Rosaceae</taxon>
        <taxon>Rosoideae</taxon>
        <taxon>Rosoideae incertae sedis</taxon>
        <taxon>Rubus</taxon>
    </lineage>
</organism>
<name>A0AAW1Y9Y8_RUBAR</name>